<comment type="caution">
    <text evidence="2">The sequence shown here is derived from an EMBL/GenBank/DDBJ whole genome shotgun (WGS) entry which is preliminary data.</text>
</comment>
<feature type="domain" description="DUF6434" evidence="1">
    <location>
        <begin position="70"/>
        <end position="132"/>
    </location>
</feature>
<dbReference type="Proteomes" id="UP000556700">
    <property type="component" value="Unassembled WGS sequence"/>
</dbReference>
<name>A0A6V6YZB9_9FLAO</name>
<accession>A0A6V6YZB9</accession>
<reference evidence="2 3" key="1">
    <citation type="submission" date="2020-06" db="EMBL/GenBank/DDBJ databases">
        <authorList>
            <person name="Criscuolo A."/>
        </authorList>
    </citation>
    <scope>NUCLEOTIDE SEQUENCE [LARGE SCALE GENOMIC DNA]</scope>
    <source>
        <strain evidence="3">CIP 110025</strain>
    </source>
</reference>
<evidence type="ECO:0000313" key="3">
    <source>
        <dbReference type="Proteomes" id="UP000556700"/>
    </source>
</evidence>
<organism evidence="2 3">
    <name type="scientific">Flavobacterium chungangense</name>
    <dbReference type="NCBI Taxonomy" id="554283"/>
    <lineage>
        <taxon>Bacteria</taxon>
        <taxon>Pseudomonadati</taxon>
        <taxon>Bacteroidota</taxon>
        <taxon>Flavobacteriia</taxon>
        <taxon>Flavobacteriales</taxon>
        <taxon>Flavobacteriaceae</taxon>
        <taxon>Flavobacterium</taxon>
    </lineage>
</organism>
<sequence length="154" mass="18011">MQIPTLNKNISLTDFNDFYWLKEELVSFCRNESIGTVGGNQELAKRIRAYISTSEIVKVKTAIKKSKYTFDRKTETLTKSTIITDNYKNSENVRAFFLTEIGSYFSFSVKLMNWMKQAKGKTLQDAIEKWKKISALKKDKDYQTEIAPQFEYNR</sequence>
<evidence type="ECO:0000313" key="2">
    <source>
        <dbReference type="EMBL" id="CAD0004833.1"/>
    </source>
</evidence>
<dbReference type="AlphaFoldDB" id="A0A6V6YZB9"/>
<proteinExistence type="predicted"/>
<dbReference type="Pfam" id="PF18953">
    <property type="entry name" value="SAP_new25"/>
    <property type="match status" value="1"/>
</dbReference>
<evidence type="ECO:0000259" key="1">
    <source>
        <dbReference type="Pfam" id="PF20026"/>
    </source>
</evidence>
<dbReference type="Pfam" id="PF20026">
    <property type="entry name" value="DUF6434"/>
    <property type="match status" value="1"/>
</dbReference>
<dbReference type="InterPro" id="IPR045492">
    <property type="entry name" value="DUF6434"/>
</dbReference>
<protein>
    <submittedName>
        <fullName evidence="2">IS1595 family transposase ISBce21</fullName>
    </submittedName>
</protein>
<gene>
    <name evidence="2" type="ORF">FLACHUCJ7_02051</name>
</gene>
<dbReference type="RefSeq" id="WP_051872963.1">
    <property type="nucleotide sequence ID" value="NZ_CAIJDO010000138.1"/>
</dbReference>
<dbReference type="EMBL" id="CAIJDO010000138">
    <property type="protein sequence ID" value="CAD0004833.1"/>
    <property type="molecule type" value="Genomic_DNA"/>
</dbReference>
<keyword evidence="3" id="KW-1185">Reference proteome</keyword>